<comment type="subcellular location">
    <subcellularLocation>
        <location evidence="1">Periplasm</location>
    </subcellularLocation>
</comment>
<feature type="chain" id="PRO_5023048171" evidence="2">
    <location>
        <begin position="19"/>
        <end position="106"/>
    </location>
</feature>
<dbReference type="Proteomes" id="UP000325161">
    <property type="component" value="Chromosome"/>
</dbReference>
<keyword evidence="2" id="KW-0732">Signal</keyword>
<dbReference type="RefSeq" id="WP_148818900.1">
    <property type="nucleotide sequence ID" value="NZ_CP043046.1"/>
</dbReference>
<dbReference type="InterPro" id="IPR008972">
    <property type="entry name" value="Cupredoxin"/>
</dbReference>
<dbReference type="InterPro" id="IPR028096">
    <property type="entry name" value="EfeO_Cupredoxin"/>
</dbReference>
<evidence type="ECO:0000259" key="3">
    <source>
        <dbReference type="Pfam" id="PF13473"/>
    </source>
</evidence>
<dbReference type="OrthoDB" id="5958460at2"/>
<evidence type="ECO:0000313" key="5">
    <source>
        <dbReference type="Proteomes" id="UP000325161"/>
    </source>
</evidence>
<feature type="signal peptide" evidence="2">
    <location>
        <begin position="1"/>
        <end position="18"/>
    </location>
</feature>
<evidence type="ECO:0000313" key="4">
    <source>
        <dbReference type="EMBL" id="QEI09101.1"/>
    </source>
</evidence>
<gene>
    <name evidence="4" type="ORF">FXN63_03790</name>
</gene>
<dbReference type="SUPFAM" id="SSF49503">
    <property type="entry name" value="Cupredoxins"/>
    <property type="match status" value="1"/>
</dbReference>
<proteinExistence type="predicted"/>
<protein>
    <submittedName>
        <fullName evidence="4">Cupredoxin domain-containing protein</fullName>
    </submittedName>
</protein>
<dbReference type="Gene3D" id="2.60.40.420">
    <property type="entry name" value="Cupredoxins - blue copper proteins"/>
    <property type="match status" value="1"/>
</dbReference>
<reference evidence="4 5" key="1">
    <citation type="submission" date="2019-08" db="EMBL/GenBank/DDBJ databases">
        <title>Amphibian skin-associated Pigmentiphaga: genome sequence and occurrence across geography and hosts.</title>
        <authorList>
            <person name="Bletz M.C."/>
            <person name="Bunk B."/>
            <person name="Sproeer C."/>
            <person name="Biwer P."/>
            <person name="Reiter S."/>
            <person name="Rabemananjara F.C.E."/>
            <person name="Schulz S."/>
            <person name="Overmann J."/>
            <person name="Vences M."/>
        </authorList>
    </citation>
    <scope>NUCLEOTIDE SEQUENCE [LARGE SCALE GENOMIC DNA]</scope>
    <source>
        <strain evidence="4 5">Mada1488</strain>
    </source>
</reference>
<dbReference type="GO" id="GO:0042597">
    <property type="term" value="C:periplasmic space"/>
    <property type="evidence" value="ECO:0007669"/>
    <property type="project" value="UniProtKB-SubCell"/>
</dbReference>
<evidence type="ECO:0000256" key="1">
    <source>
        <dbReference type="ARBA" id="ARBA00004418"/>
    </source>
</evidence>
<sequence length="106" mass="11508">MFAALAAALVLLAMPAYADELHTVSLEMNDGKFVPARLEVPAGVKFKIVIRNVGKTAAEFESLPLRKEKVLAPGAESFVVVHPLRPGEYGFFDDFHQEAQGIVVAK</sequence>
<organism evidence="4 5">
    <name type="scientific">Pigmentiphaga aceris</name>
    <dbReference type="NCBI Taxonomy" id="1940612"/>
    <lineage>
        <taxon>Bacteria</taxon>
        <taxon>Pseudomonadati</taxon>
        <taxon>Pseudomonadota</taxon>
        <taxon>Betaproteobacteria</taxon>
        <taxon>Burkholderiales</taxon>
        <taxon>Alcaligenaceae</taxon>
        <taxon>Pigmentiphaga</taxon>
    </lineage>
</organism>
<dbReference type="KEGG" id="pacr:FXN63_03790"/>
<dbReference type="Pfam" id="PF13473">
    <property type="entry name" value="Cupredoxin_1"/>
    <property type="match status" value="1"/>
</dbReference>
<dbReference type="EMBL" id="CP043046">
    <property type="protein sequence ID" value="QEI09101.1"/>
    <property type="molecule type" value="Genomic_DNA"/>
</dbReference>
<name>A0A5C0B7M8_9BURK</name>
<evidence type="ECO:0000256" key="2">
    <source>
        <dbReference type="SAM" id="SignalP"/>
    </source>
</evidence>
<accession>A0A5C0B7M8</accession>
<keyword evidence="5" id="KW-1185">Reference proteome</keyword>
<dbReference type="AlphaFoldDB" id="A0A5C0B7M8"/>
<feature type="domain" description="EfeO-type cupredoxin-like" evidence="3">
    <location>
        <begin position="4"/>
        <end position="105"/>
    </location>
</feature>